<protein>
    <submittedName>
        <fullName evidence="1">Uncharacterized protein</fullName>
    </submittedName>
</protein>
<name>X1NB05_9ZZZZ</name>
<organism evidence="1">
    <name type="scientific">marine sediment metagenome</name>
    <dbReference type="NCBI Taxonomy" id="412755"/>
    <lineage>
        <taxon>unclassified sequences</taxon>
        <taxon>metagenomes</taxon>
        <taxon>ecological metagenomes</taxon>
    </lineage>
</organism>
<reference evidence="1" key="1">
    <citation type="journal article" date="2014" name="Front. Microbiol.">
        <title>High frequency of phylogenetically diverse reductive dehalogenase-homologous genes in deep subseafloor sedimentary metagenomes.</title>
        <authorList>
            <person name="Kawai M."/>
            <person name="Futagami T."/>
            <person name="Toyoda A."/>
            <person name="Takaki Y."/>
            <person name="Nishi S."/>
            <person name="Hori S."/>
            <person name="Arai W."/>
            <person name="Tsubouchi T."/>
            <person name="Morono Y."/>
            <person name="Uchiyama I."/>
            <person name="Ito T."/>
            <person name="Fujiyama A."/>
            <person name="Inagaki F."/>
            <person name="Takami H."/>
        </authorList>
    </citation>
    <scope>NUCLEOTIDE SEQUENCE</scope>
    <source>
        <strain evidence="1">Expedition CK06-06</strain>
    </source>
</reference>
<accession>X1NB05</accession>
<gene>
    <name evidence="1" type="ORF">S06H3_42701</name>
</gene>
<feature type="non-terminal residue" evidence="1">
    <location>
        <position position="1"/>
    </location>
</feature>
<feature type="non-terminal residue" evidence="1">
    <location>
        <position position="263"/>
    </location>
</feature>
<proteinExistence type="predicted"/>
<evidence type="ECO:0000313" key="1">
    <source>
        <dbReference type="EMBL" id="GAI40818.1"/>
    </source>
</evidence>
<dbReference type="EMBL" id="BARV01026429">
    <property type="protein sequence ID" value="GAI40818.1"/>
    <property type="molecule type" value="Genomic_DNA"/>
</dbReference>
<dbReference type="AlphaFoldDB" id="X1NB05"/>
<comment type="caution">
    <text evidence="1">The sequence shown here is derived from an EMBL/GenBank/DDBJ whole genome shotgun (WGS) entry which is preliminary data.</text>
</comment>
<sequence>YSGETTAGGGAGGSSLICSGLTTQPDFDGNQVVITSGDYKGQARDINGVTTGGTVTPHLNFGGVIVEGTKFIITAIRVVPAEVAAIEAKLDHASHGLAALKALIDALEGKLDRQLFSMDFWSDPMEEIQLAAAAGTKAITPTVTIADLPADATIVRAIAMLKFRMIENTNAVNANNLDGGTVANTSQVIQVKETAAGSYTDAIKFVDTQFGLAKATREGGDVLIGSIDITSEVDGNDSYTFQWLLAKAAQDNLNFNDCAVGLR</sequence>